<proteinExistence type="predicted"/>
<dbReference type="InterPro" id="IPR036526">
    <property type="entry name" value="C-N_Hydrolase_sf"/>
</dbReference>
<gene>
    <name evidence="3" type="ORF">LY90DRAFT_507751</name>
</gene>
<protein>
    <submittedName>
        <fullName evidence="3">Carbon-nitrogen hydrolase</fullName>
    </submittedName>
</protein>
<evidence type="ECO:0000313" key="3">
    <source>
        <dbReference type="EMBL" id="ORY54192.1"/>
    </source>
</evidence>
<dbReference type="PANTHER" id="PTHR43674">
    <property type="entry name" value="NITRILASE C965.09-RELATED"/>
    <property type="match status" value="1"/>
</dbReference>
<organism evidence="3 4">
    <name type="scientific">Neocallimastix californiae</name>
    <dbReference type="NCBI Taxonomy" id="1754190"/>
    <lineage>
        <taxon>Eukaryota</taxon>
        <taxon>Fungi</taxon>
        <taxon>Fungi incertae sedis</taxon>
        <taxon>Chytridiomycota</taxon>
        <taxon>Chytridiomycota incertae sedis</taxon>
        <taxon>Neocallimastigomycetes</taxon>
        <taxon>Neocallimastigales</taxon>
        <taxon>Neocallimastigaceae</taxon>
        <taxon>Neocallimastix</taxon>
    </lineage>
</organism>
<dbReference type="GO" id="GO:0016811">
    <property type="term" value="F:hydrolase activity, acting on carbon-nitrogen (but not peptide) bonds, in linear amides"/>
    <property type="evidence" value="ECO:0007669"/>
    <property type="project" value="TreeGrafter"/>
</dbReference>
<evidence type="ECO:0000313" key="4">
    <source>
        <dbReference type="Proteomes" id="UP000193920"/>
    </source>
</evidence>
<sequence>MNRSIKIALAQMQMTSDMNENLIKTIKRMQEASMKGVDLICFPEVQLSPFFAQYPKKDVSSYVINIDSPYVKKVCSLCKELKLHASPNFYIEENGKHYDMSLLIDDEGHIIGKQKMVHIAQCEKFYEQDYYTPSEEGFHVFDTRLGKIGIVVCFDRHYPESIRTEALRGAELIIIPTANTKEEPSELFQWEVKIQAFQNSVNIAMCNRVGVEGEMEFSGESIVTDYNGQCIALAGDKEELVIADLNLNKATSVRELKPYTSLRIKKFYE</sequence>
<dbReference type="Pfam" id="PF00795">
    <property type="entry name" value="CN_hydrolase"/>
    <property type="match status" value="1"/>
</dbReference>
<evidence type="ECO:0000259" key="2">
    <source>
        <dbReference type="PROSITE" id="PS50263"/>
    </source>
</evidence>
<name>A0A1Y2D4J4_9FUNG</name>
<dbReference type="PROSITE" id="PS50263">
    <property type="entry name" value="CN_HYDROLASE"/>
    <property type="match status" value="1"/>
</dbReference>
<reference evidence="3 4" key="1">
    <citation type="submission" date="2016-08" db="EMBL/GenBank/DDBJ databases">
        <title>A Parts List for Fungal Cellulosomes Revealed by Comparative Genomics.</title>
        <authorList>
            <consortium name="DOE Joint Genome Institute"/>
            <person name="Haitjema C.H."/>
            <person name="Gilmore S.P."/>
            <person name="Henske J.K."/>
            <person name="Solomon K.V."/>
            <person name="De Groot R."/>
            <person name="Kuo A."/>
            <person name="Mondo S.J."/>
            <person name="Salamov A.A."/>
            <person name="Labutti K."/>
            <person name="Zhao Z."/>
            <person name="Chiniquy J."/>
            <person name="Barry K."/>
            <person name="Brewer H.M."/>
            <person name="Purvine S.O."/>
            <person name="Wright A.T."/>
            <person name="Boxma B."/>
            <person name="Van Alen T."/>
            <person name="Hackstein J.H."/>
            <person name="Baker S.E."/>
            <person name="Grigoriev I.V."/>
            <person name="O'Malley M.A."/>
        </authorList>
    </citation>
    <scope>NUCLEOTIDE SEQUENCE [LARGE SCALE GENOMIC DNA]</scope>
    <source>
        <strain evidence="3 4">G1</strain>
    </source>
</reference>
<dbReference type="STRING" id="1754190.A0A1Y2D4J4"/>
<keyword evidence="4" id="KW-1185">Reference proteome</keyword>
<dbReference type="EMBL" id="MCOG01000087">
    <property type="protein sequence ID" value="ORY54192.1"/>
    <property type="molecule type" value="Genomic_DNA"/>
</dbReference>
<dbReference type="InterPro" id="IPR050345">
    <property type="entry name" value="Aliph_Amidase/BUP"/>
</dbReference>
<dbReference type="SUPFAM" id="SSF56317">
    <property type="entry name" value="Carbon-nitrogen hydrolase"/>
    <property type="match status" value="1"/>
</dbReference>
<dbReference type="InterPro" id="IPR003010">
    <property type="entry name" value="C-N_Hydrolase"/>
</dbReference>
<comment type="caution">
    <text evidence="3">The sequence shown here is derived from an EMBL/GenBank/DDBJ whole genome shotgun (WGS) entry which is preliminary data.</text>
</comment>
<dbReference type="Proteomes" id="UP000193920">
    <property type="component" value="Unassembled WGS sequence"/>
</dbReference>
<evidence type="ECO:0000256" key="1">
    <source>
        <dbReference type="ARBA" id="ARBA00022801"/>
    </source>
</evidence>
<feature type="domain" description="CN hydrolase" evidence="2">
    <location>
        <begin position="5"/>
        <end position="247"/>
    </location>
</feature>
<dbReference type="OrthoDB" id="10250282at2759"/>
<dbReference type="AlphaFoldDB" id="A0A1Y2D4J4"/>
<accession>A0A1Y2D4J4</accession>
<keyword evidence="1 3" id="KW-0378">Hydrolase</keyword>
<dbReference type="Gene3D" id="3.60.110.10">
    <property type="entry name" value="Carbon-nitrogen hydrolase"/>
    <property type="match status" value="1"/>
</dbReference>
<dbReference type="CDD" id="cd07197">
    <property type="entry name" value="nitrilase"/>
    <property type="match status" value="1"/>
</dbReference>
<dbReference type="PANTHER" id="PTHR43674:SF16">
    <property type="entry name" value="CARBON-NITROGEN FAMILY, PUTATIVE (AFU_ORTHOLOGUE AFUA_5G02350)-RELATED"/>
    <property type="match status" value="1"/>
</dbReference>